<name>A0A0A9F6I7_ARUDO</name>
<dbReference type="EMBL" id="GBRH01193998">
    <property type="protein sequence ID" value="JAE03898.1"/>
    <property type="molecule type" value="Transcribed_RNA"/>
</dbReference>
<reference evidence="1" key="1">
    <citation type="submission" date="2014-09" db="EMBL/GenBank/DDBJ databases">
        <authorList>
            <person name="Magalhaes I.L.F."/>
            <person name="Oliveira U."/>
            <person name="Santos F.R."/>
            <person name="Vidigal T.H.D.A."/>
            <person name="Brescovit A.D."/>
            <person name="Santos A.J."/>
        </authorList>
    </citation>
    <scope>NUCLEOTIDE SEQUENCE</scope>
    <source>
        <tissue evidence="1">Shoot tissue taken approximately 20 cm above the soil surface</tissue>
    </source>
</reference>
<organism evidence="1">
    <name type="scientific">Arundo donax</name>
    <name type="common">Giant reed</name>
    <name type="synonym">Donax arundinaceus</name>
    <dbReference type="NCBI Taxonomy" id="35708"/>
    <lineage>
        <taxon>Eukaryota</taxon>
        <taxon>Viridiplantae</taxon>
        <taxon>Streptophyta</taxon>
        <taxon>Embryophyta</taxon>
        <taxon>Tracheophyta</taxon>
        <taxon>Spermatophyta</taxon>
        <taxon>Magnoliopsida</taxon>
        <taxon>Liliopsida</taxon>
        <taxon>Poales</taxon>
        <taxon>Poaceae</taxon>
        <taxon>PACMAD clade</taxon>
        <taxon>Arundinoideae</taxon>
        <taxon>Arundineae</taxon>
        <taxon>Arundo</taxon>
    </lineage>
</organism>
<accession>A0A0A9F6I7</accession>
<dbReference type="AlphaFoldDB" id="A0A0A9F6I7"/>
<proteinExistence type="predicted"/>
<evidence type="ECO:0000313" key="1">
    <source>
        <dbReference type="EMBL" id="JAE03898.1"/>
    </source>
</evidence>
<protein>
    <submittedName>
        <fullName evidence="1">Uncharacterized protein</fullName>
    </submittedName>
</protein>
<reference evidence="1" key="2">
    <citation type="journal article" date="2015" name="Data Brief">
        <title>Shoot transcriptome of the giant reed, Arundo donax.</title>
        <authorList>
            <person name="Barrero R.A."/>
            <person name="Guerrero F.D."/>
            <person name="Moolhuijzen P."/>
            <person name="Goolsby J.A."/>
            <person name="Tidwell J."/>
            <person name="Bellgard S.E."/>
            <person name="Bellgard M.I."/>
        </authorList>
    </citation>
    <scope>NUCLEOTIDE SEQUENCE</scope>
    <source>
        <tissue evidence="1">Shoot tissue taken approximately 20 cm above the soil surface</tissue>
    </source>
</reference>
<sequence>MPSSGALLRCTCAVLVPSIPSLILRQDRRFQFEG</sequence>